<dbReference type="InterPro" id="IPR013785">
    <property type="entry name" value="Aldolase_TIM"/>
</dbReference>
<keyword evidence="6" id="KW-0732">Signal</keyword>
<evidence type="ECO:0000259" key="7">
    <source>
        <dbReference type="Pfam" id="PF10566"/>
    </source>
</evidence>
<evidence type="ECO:0000313" key="11">
    <source>
        <dbReference type="Proteomes" id="UP001500742"/>
    </source>
</evidence>
<evidence type="ECO:0000256" key="4">
    <source>
        <dbReference type="ARBA" id="ARBA00022837"/>
    </source>
</evidence>
<feature type="chain" id="PRO_5045235262" evidence="6">
    <location>
        <begin position="21"/>
        <end position="662"/>
    </location>
</feature>
<name>A0ABP7PY06_9SPHI</name>
<dbReference type="PANTHER" id="PTHR35803">
    <property type="entry name" value="GLUCAN 1,4-ALPHA-GLUCOSIDASE SUSB-RELATED"/>
    <property type="match status" value="1"/>
</dbReference>
<dbReference type="Pfam" id="PF14509">
    <property type="entry name" value="GH97_C"/>
    <property type="match status" value="1"/>
</dbReference>
<evidence type="ECO:0000256" key="5">
    <source>
        <dbReference type="ARBA" id="ARBA00023295"/>
    </source>
</evidence>
<feature type="domain" description="Glycosyl-hydrolase 97 C-terminal oligomerisation" evidence="9">
    <location>
        <begin position="564"/>
        <end position="658"/>
    </location>
</feature>
<dbReference type="GO" id="GO:0016787">
    <property type="term" value="F:hydrolase activity"/>
    <property type="evidence" value="ECO:0007669"/>
    <property type="project" value="UniProtKB-KW"/>
</dbReference>
<dbReference type="InterPro" id="IPR029486">
    <property type="entry name" value="GH97_N"/>
</dbReference>
<keyword evidence="3 10" id="KW-0378">Hydrolase</keyword>
<dbReference type="SUPFAM" id="SSF51445">
    <property type="entry name" value="(Trans)glycosidases"/>
    <property type="match status" value="1"/>
</dbReference>
<reference evidence="11" key="1">
    <citation type="journal article" date="2019" name="Int. J. Syst. Evol. Microbiol.">
        <title>The Global Catalogue of Microorganisms (GCM) 10K type strain sequencing project: providing services to taxonomists for standard genome sequencing and annotation.</title>
        <authorList>
            <consortium name="The Broad Institute Genomics Platform"/>
            <consortium name="The Broad Institute Genome Sequencing Center for Infectious Disease"/>
            <person name="Wu L."/>
            <person name="Ma J."/>
        </authorList>
    </citation>
    <scope>NUCLEOTIDE SEQUENCE [LARGE SCALE GENOMIC DNA]</scope>
    <source>
        <strain evidence="11">JCM 16601</strain>
    </source>
</reference>
<feature type="domain" description="Glycosyl-hydrolase 97 N-terminal" evidence="8">
    <location>
        <begin position="28"/>
        <end position="295"/>
    </location>
</feature>
<dbReference type="Pfam" id="PF14508">
    <property type="entry name" value="GH97_N"/>
    <property type="match status" value="1"/>
</dbReference>
<dbReference type="InterPro" id="IPR017853">
    <property type="entry name" value="GH"/>
</dbReference>
<dbReference type="InterPro" id="IPR014718">
    <property type="entry name" value="GH-type_carb-bd"/>
</dbReference>
<comment type="caution">
    <text evidence="10">The sequence shown here is derived from an EMBL/GenBank/DDBJ whole genome shotgun (WGS) entry which is preliminary data.</text>
</comment>
<dbReference type="Gene3D" id="2.70.98.10">
    <property type="match status" value="1"/>
</dbReference>
<gene>
    <name evidence="10" type="ORF">GCM10022210_24380</name>
</gene>
<organism evidence="10 11">
    <name type="scientific">Mucilaginibacter dorajii</name>
    <dbReference type="NCBI Taxonomy" id="692994"/>
    <lineage>
        <taxon>Bacteria</taxon>
        <taxon>Pseudomonadati</taxon>
        <taxon>Bacteroidota</taxon>
        <taxon>Sphingobacteriia</taxon>
        <taxon>Sphingobacteriales</taxon>
        <taxon>Sphingobacteriaceae</taxon>
        <taxon>Mucilaginibacter</taxon>
    </lineage>
</organism>
<protein>
    <submittedName>
        <fullName evidence="10">Glycoside hydrolase family 97 protein</fullName>
    </submittedName>
</protein>
<dbReference type="Pfam" id="PF10566">
    <property type="entry name" value="Glyco_hydro_97"/>
    <property type="match status" value="1"/>
</dbReference>
<accession>A0ABP7PY06</accession>
<dbReference type="InterPro" id="IPR013780">
    <property type="entry name" value="Glyco_hydro_b"/>
</dbReference>
<evidence type="ECO:0000259" key="8">
    <source>
        <dbReference type="Pfam" id="PF14508"/>
    </source>
</evidence>
<dbReference type="Proteomes" id="UP001500742">
    <property type="component" value="Unassembled WGS sequence"/>
</dbReference>
<feature type="domain" description="Glycosyl-hydrolase 97 catalytic" evidence="7">
    <location>
        <begin position="313"/>
        <end position="465"/>
    </location>
</feature>
<keyword evidence="11" id="KW-1185">Reference proteome</keyword>
<evidence type="ECO:0000256" key="2">
    <source>
        <dbReference type="ARBA" id="ARBA00011245"/>
    </source>
</evidence>
<comment type="subunit">
    <text evidence="2">Monomer.</text>
</comment>
<evidence type="ECO:0000256" key="3">
    <source>
        <dbReference type="ARBA" id="ARBA00022801"/>
    </source>
</evidence>
<evidence type="ECO:0000256" key="6">
    <source>
        <dbReference type="SAM" id="SignalP"/>
    </source>
</evidence>
<dbReference type="PANTHER" id="PTHR35803:SF2">
    <property type="entry name" value="RETAINING ALPHA-GALACTOSIDASE"/>
    <property type="match status" value="1"/>
</dbReference>
<sequence length="662" mass="73711">MNIKLLLSFCLCLPIAASFAQSAKSYHVKSPDGKIDLSVSAGAAISWGVKYQETEVITPSTVSMTLAGGEVLGKNAVVKSSKASSADTYFNTPIYKKDKVHDQYNQIAINFKSDYSLVFRAYDDGVAYRFITQKKGEITIANEEANFNFKDDDKAFLPFVNDFRNKDKWTTSFEALYDNINISAVKKDTLAFLPVLVDVANPIKAAILEADLENYPGMYLTSDGQNSKNLKGAFAQYPTVEQTGGYANMNYVVNGRADYIAKTPGSRSFPWRVVIISTEDKQLANSDMVQKLSSPSRVADISWIKPGKVAWDWWNDWNISHVDFKAGINNPTYKYYIDFASANKIEYVVLDEGWSNIVDLNQISPDINLPELLEYAKQKNVGLILWTSWYALTRQTDAALAKFSAIGVKGFKIDFIDRDDQKMVSSLYDIAQKAADHHLIVDYHGMYKPSGIQRTYPNILNFEGVKGLENVKWGVVNHPGYDVSIPFIRMLSGPMDYTPGAMRNANKANFRPVNGNPMSQGTRCHQLAMYTIFEAPLQMMADNPTIYTKEQESTDFIAAVPTTFNETIALDGKVGEYVAIARRKGTTWFAGAMSNWDARDLTVDLSFLGEGSYKAIIFEDGVNADKDATDYKRTVSTVTAKDKLAVKLASGGGWAARFEKVQ</sequence>
<keyword evidence="5" id="KW-0326">Glycosidase</keyword>
<evidence type="ECO:0000259" key="9">
    <source>
        <dbReference type="Pfam" id="PF14509"/>
    </source>
</evidence>
<feature type="signal peptide" evidence="6">
    <location>
        <begin position="1"/>
        <end position="20"/>
    </location>
</feature>
<keyword evidence="4" id="KW-0106">Calcium</keyword>
<dbReference type="Gene3D" id="2.60.40.1180">
    <property type="entry name" value="Golgi alpha-mannosidase II"/>
    <property type="match status" value="1"/>
</dbReference>
<dbReference type="InterPro" id="IPR019563">
    <property type="entry name" value="GH97_catalytic"/>
</dbReference>
<dbReference type="InterPro" id="IPR029483">
    <property type="entry name" value="GH97_C"/>
</dbReference>
<evidence type="ECO:0000313" key="10">
    <source>
        <dbReference type="EMBL" id="GAA3973282.1"/>
    </source>
</evidence>
<evidence type="ECO:0000256" key="1">
    <source>
        <dbReference type="ARBA" id="ARBA00001913"/>
    </source>
</evidence>
<proteinExistence type="predicted"/>
<dbReference type="Gene3D" id="3.20.20.70">
    <property type="entry name" value="Aldolase class I"/>
    <property type="match status" value="1"/>
</dbReference>
<dbReference type="RefSeq" id="WP_259094435.1">
    <property type="nucleotide sequence ID" value="NZ_BAAAZC010000018.1"/>
</dbReference>
<comment type="cofactor">
    <cofactor evidence="1">
        <name>Ca(2+)</name>
        <dbReference type="ChEBI" id="CHEBI:29108"/>
    </cofactor>
</comment>
<dbReference type="EMBL" id="BAAAZC010000018">
    <property type="protein sequence ID" value="GAA3973282.1"/>
    <property type="molecule type" value="Genomic_DNA"/>
</dbReference>
<dbReference type="InterPro" id="IPR052720">
    <property type="entry name" value="Glycosyl_hydrolase_97"/>
</dbReference>